<gene>
    <name evidence="5" type="ORF">HM131_05215</name>
</gene>
<dbReference type="SUPFAM" id="SSF46785">
    <property type="entry name" value="Winged helix' DNA-binding domain"/>
    <property type="match status" value="1"/>
</dbReference>
<keyword evidence="1" id="KW-0805">Transcription regulation</keyword>
<evidence type="ECO:0000256" key="1">
    <source>
        <dbReference type="ARBA" id="ARBA00023015"/>
    </source>
</evidence>
<dbReference type="InterPro" id="IPR036390">
    <property type="entry name" value="WH_DNA-bd_sf"/>
</dbReference>
<sequence length="219" mass="25275">MTNRKNNEELAYEQVKRAIMLKKLVAGQRITEDWVSKELKMSRTPIRAAFKRLENEGLIQLVPNKGAIVYNPSDKELEDVFNLRVVLEKYAAQLAVANMKEEDVTYMEDLLKREKEAYKAKDFEAFMEVNGLIHSYPAEISGNSYLLQEIKTLNQWTDGYLILKDDFYITPLEDVKSIPEHACVVNAFKERDVDAMCQAIEAHLLSTLKDLSERPSIFH</sequence>
<dbReference type="KEGG" id="hmn:HM131_05215"/>
<dbReference type="SMART" id="SM00345">
    <property type="entry name" value="HTH_GNTR"/>
    <property type="match status" value="1"/>
</dbReference>
<reference evidence="5 6" key="1">
    <citation type="submission" date="2017-04" db="EMBL/GenBank/DDBJ databases">
        <title>The whole genome sequencing and assembly of Halobacillus mangrovi strain.</title>
        <authorList>
            <person name="Lee S.-J."/>
            <person name="Park M.-K."/>
            <person name="Kim J.-Y."/>
            <person name="Lee Y.-J."/>
            <person name="Yi H."/>
            <person name="Bahn Y.-S."/>
            <person name="Kim J.F."/>
            <person name="Lee D.-W."/>
        </authorList>
    </citation>
    <scope>NUCLEOTIDE SEQUENCE [LARGE SCALE GENOMIC DNA]</scope>
    <source>
        <strain evidence="5 6">KTB 131</strain>
    </source>
</reference>
<dbReference type="PROSITE" id="PS50949">
    <property type="entry name" value="HTH_GNTR"/>
    <property type="match status" value="1"/>
</dbReference>
<accession>A0A1W5ZSH8</accession>
<dbReference type="AlphaFoldDB" id="A0A1W5ZSH8"/>
<keyword evidence="3" id="KW-0804">Transcription</keyword>
<dbReference type="Gene3D" id="1.10.10.10">
    <property type="entry name" value="Winged helix-like DNA-binding domain superfamily/Winged helix DNA-binding domain"/>
    <property type="match status" value="1"/>
</dbReference>
<evidence type="ECO:0000259" key="4">
    <source>
        <dbReference type="PROSITE" id="PS50949"/>
    </source>
</evidence>
<keyword evidence="2" id="KW-0238">DNA-binding</keyword>
<dbReference type="RefSeq" id="WP_085028638.1">
    <property type="nucleotide sequence ID" value="NZ_CP020772.1"/>
</dbReference>
<dbReference type="CDD" id="cd07377">
    <property type="entry name" value="WHTH_GntR"/>
    <property type="match status" value="1"/>
</dbReference>
<dbReference type="Pfam" id="PF00392">
    <property type="entry name" value="GntR"/>
    <property type="match status" value="1"/>
</dbReference>
<feature type="domain" description="HTH gntR-type" evidence="4">
    <location>
        <begin position="5"/>
        <end position="72"/>
    </location>
</feature>
<dbReference type="Pfam" id="PF07729">
    <property type="entry name" value="FCD"/>
    <property type="match status" value="1"/>
</dbReference>
<dbReference type="EMBL" id="CP020772">
    <property type="protein sequence ID" value="ARI76270.1"/>
    <property type="molecule type" value="Genomic_DNA"/>
</dbReference>
<evidence type="ECO:0000313" key="5">
    <source>
        <dbReference type="EMBL" id="ARI76270.1"/>
    </source>
</evidence>
<protein>
    <submittedName>
        <fullName evidence="5">GntR family transcriptional regulator</fullName>
    </submittedName>
</protein>
<evidence type="ECO:0000256" key="3">
    <source>
        <dbReference type="ARBA" id="ARBA00023163"/>
    </source>
</evidence>
<dbReference type="InterPro" id="IPR036388">
    <property type="entry name" value="WH-like_DNA-bd_sf"/>
</dbReference>
<dbReference type="GO" id="GO:0003677">
    <property type="term" value="F:DNA binding"/>
    <property type="evidence" value="ECO:0007669"/>
    <property type="project" value="UniProtKB-KW"/>
</dbReference>
<dbReference type="SMART" id="SM00895">
    <property type="entry name" value="FCD"/>
    <property type="match status" value="1"/>
</dbReference>
<dbReference type="GO" id="GO:0003700">
    <property type="term" value="F:DNA-binding transcription factor activity"/>
    <property type="evidence" value="ECO:0007669"/>
    <property type="project" value="InterPro"/>
</dbReference>
<organism evidence="5 6">
    <name type="scientific">Halobacillus mangrovi</name>
    <dbReference type="NCBI Taxonomy" id="402384"/>
    <lineage>
        <taxon>Bacteria</taxon>
        <taxon>Bacillati</taxon>
        <taxon>Bacillota</taxon>
        <taxon>Bacilli</taxon>
        <taxon>Bacillales</taxon>
        <taxon>Bacillaceae</taxon>
        <taxon>Halobacillus</taxon>
    </lineage>
</organism>
<dbReference type="InterPro" id="IPR000524">
    <property type="entry name" value="Tscrpt_reg_HTH_GntR"/>
</dbReference>
<dbReference type="InterPro" id="IPR008920">
    <property type="entry name" value="TF_FadR/GntR_C"/>
</dbReference>
<keyword evidence="6" id="KW-1185">Reference proteome</keyword>
<dbReference type="Proteomes" id="UP000192527">
    <property type="component" value="Chromosome"/>
</dbReference>
<evidence type="ECO:0000256" key="2">
    <source>
        <dbReference type="ARBA" id="ARBA00023125"/>
    </source>
</evidence>
<proteinExistence type="predicted"/>
<dbReference type="InterPro" id="IPR011711">
    <property type="entry name" value="GntR_C"/>
</dbReference>
<evidence type="ECO:0000313" key="6">
    <source>
        <dbReference type="Proteomes" id="UP000192527"/>
    </source>
</evidence>
<dbReference type="PANTHER" id="PTHR43537">
    <property type="entry name" value="TRANSCRIPTIONAL REGULATOR, GNTR FAMILY"/>
    <property type="match status" value="1"/>
</dbReference>
<dbReference type="OrthoDB" id="574518at2"/>
<dbReference type="SUPFAM" id="SSF48008">
    <property type="entry name" value="GntR ligand-binding domain-like"/>
    <property type="match status" value="1"/>
</dbReference>
<dbReference type="Gene3D" id="1.20.120.530">
    <property type="entry name" value="GntR ligand-binding domain-like"/>
    <property type="match status" value="1"/>
</dbReference>
<name>A0A1W5ZSH8_9BACI</name>
<dbReference type="STRING" id="402384.HM131_05215"/>
<dbReference type="PANTHER" id="PTHR43537:SF24">
    <property type="entry name" value="GLUCONATE OPERON TRANSCRIPTIONAL REPRESSOR"/>
    <property type="match status" value="1"/>
</dbReference>